<reference evidence="1 2" key="1">
    <citation type="journal article" date="2019" name="Genome Biol. Evol.">
        <title>Insights into the evolution of the New World diploid cottons (Gossypium, subgenus Houzingenia) based on genome sequencing.</title>
        <authorList>
            <person name="Grover C.E."/>
            <person name="Arick M.A. 2nd"/>
            <person name="Thrash A."/>
            <person name="Conover J.L."/>
            <person name="Sanders W.S."/>
            <person name="Peterson D.G."/>
            <person name="Frelichowski J.E."/>
            <person name="Scheffler J.A."/>
            <person name="Scheffler B.E."/>
            <person name="Wendel J.F."/>
        </authorList>
    </citation>
    <scope>NUCLEOTIDE SEQUENCE [LARGE SCALE GENOMIC DNA]</scope>
    <source>
        <strain evidence="1">1</strain>
        <tissue evidence="1">Leaf</tissue>
    </source>
</reference>
<evidence type="ECO:0000313" key="2">
    <source>
        <dbReference type="Proteomes" id="UP000593576"/>
    </source>
</evidence>
<evidence type="ECO:0000313" key="1">
    <source>
        <dbReference type="EMBL" id="MBA0877093.1"/>
    </source>
</evidence>
<sequence>MPGAFPSPFMYHNPYMFPFSSPGSAPFPVTPSGPPMYRTAVHEGTQEWPSGSSSF</sequence>
<proteinExistence type="predicted"/>
<protein>
    <submittedName>
        <fullName evidence="1">Uncharacterized protein</fullName>
    </submittedName>
</protein>
<gene>
    <name evidence="1" type="ORF">Goshw_023649</name>
</gene>
<dbReference type="OrthoDB" id="1421598at2759"/>
<dbReference type="EMBL" id="JABFAF010267173">
    <property type="protein sequence ID" value="MBA0877093.1"/>
    <property type="molecule type" value="Genomic_DNA"/>
</dbReference>
<dbReference type="AlphaFoldDB" id="A0A7J9N157"/>
<organism evidence="1 2">
    <name type="scientific">Gossypium schwendimanii</name>
    <name type="common">Cotton</name>
    <dbReference type="NCBI Taxonomy" id="34291"/>
    <lineage>
        <taxon>Eukaryota</taxon>
        <taxon>Viridiplantae</taxon>
        <taxon>Streptophyta</taxon>
        <taxon>Embryophyta</taxon>
        <taxon>Tracheophyta</taxon>
        <taxon>Spermatophyta</taxon>
        <taxon>Magnoliopsida</taxon>
        <taxon>eudicotyledons</taxon>
        <taxon>Gunneridae</taxon>
        <taxon>Pentapetalae</taxon>
        <taxon>rosids</taxon>
        <taxon>malvids</taxon>
        <taxon>Malvales</taxon>
        <taxon>Malvaceae</taxon>
        <taxon>Malvoideae</taxon>
        <taxon>Gossypium</taxon>
    </lineage>
</organism>
<accession>A0A7J9N157</accession>
<comment type="caution">
    <text evidence="1">The sequence shown here is derived from an EMBL/GenBank/DDBJ whole genome shotgun (WGS) entry which is preliminary data.</text>
</comment>
<dbReference type="Proteomes" id="UP000593576">
    <property type="component" value="Unassembled WGS sequence"/>
</dbReference>
<keyword evidence="2" id="KW-1185">Reference proteome</keyword>
<name>A0A7J9N157_GOSSC</name>